<dbReference type="Proteomes" id="UP000184513">
    <property type="component" value="Unassembled WGS sequence"/>
</dbReference>
<keyword evidence="1" id="KW-0472">Membrane</keyword>
<dbReference type="PANTHER" id="PTHR36927:SF3">
    <property type="entry name" value="GLUCANS BIOSYNTHESIS PROTEIN C"/>
    <property type="match status" value="1"/>
</dbReference>
<feature type="transmembrane region" description="Helical" evidence="1">
    <location>
        <begin position="290"/>
        <end position="309"/>
    </location>
</feature>
<dbReference type="RefSeq" id="WP_073091311.1">
    <property type="nucleotide sequence ID" value="NZ_FRCY01000001.1"/>
</dbReference>
<keyword evidence="4" id="KW-1185">Reference proteome</keyword>
<evidence type="ECO:0000313" key="3">
    <source>
        <dbReference type="EMBL" id="SHM45125.1"/>
    </source>
</evidence>
<dbReference type="GO" id="GO:0016747">
    <property type="term" value="F:acyltransferase activity, transferring groups other than amino-acyl groups"/>
    <property type="evidence" value="ECO:0007669"/>
    <property type="project" value="InterPro"/>
</dbReference>
<keyword evidence="3" id="KW-0808">Transferase</keyword>
<feature type="transmembrane region" description="Helical" evidence="1">
    <location>
        <begin position="126"/>
        <end position="147"/>
    </location>
</feature>
<gene>
    <name evidence="3" type="ORF">SAMN04488057_101494</name>
</gene>
<feature type="transmembrane region" description="Helical" evidence="1">
    <location>
        <begin position="227"/>
        <end position="244"/>
    </location>
</feature>
<feature type="transmembrane region" description="Helical" evidence="1">
    <location>
        <begin position="12"/>
        <end position="33"/>
    </location>
</feature>
<sequence length="368" mass="42430">MLTERRYDIDWLRVIAIGLLLIYHIAIVFQPWASFIGFIRSEEPMEGLWKLMSLLNVWRIPFLFYVSGMGVYFAIRKRNCWQLMKERSKRILIPFVFGLFAIAPLHVFVFQQFYGMPLQYFLHPGHLWFLGNIFIYVLVLTPLFFLLMRRPLPGFRRGLTAIMGNPVGPLSLSVFFVAEVLILQPAVFEMYALTWHGFFLGLLAFFFGFLFVYSGKVFWKTVLRWKWLYLGLALASYLVRLVFFETKLPGYGLAIESNCWILGIFGFGYQYLNKPSRMLTYLSRAAYPVYIVHMAVLYMGAALILPLAIPALLKFIAVIAFTLAGCFLLYEGLIRRVGFLRPLFGMKKESRPMEAPGKGSANAVAAFP</sequence>
<protein>
    <submittedName>
        <fullName evidence="3">Surface polysaccharide O-acyltransferase, integral membrane enzyme</fullName>
    </submittedName>
</protein>
<dbReference type="EMBL" id="FRCY01000001">
    <property type="protein sequence ID" value="SHM45125.1"/>
    <property type="molecule type" value="Genomic_DNA"/>
</dbReference>
<dbReference type="AlphaFoldDB" id="A0A1M7IWS4"/>
<name>A0A1M7IWS4_9BACT</name>
<feature type="transmembrane region" description="Helical" evidence="1">
    <location>
        <begin position="53"/>
        <end position="75"/>
    </location>
</feature>
<dbReference type="InterPro" id="IPR050623">
    <property type="entry name" value="Glucan_succinyl_AcylTrfase"/>
</dbReference>
<keyword evidence="1" id="KW-0812">Transmembrane</keyword>
<evidence type="ECO:0000256" key="1">
    <source>
        <dbReference type="SAM" id="Phobius"/>
    </source>
</evidence>
<dbReference type="STRING" id="388280.SAMN04488057_101494"/>
<dbReference type="InterPro" id="IPR002656">
    <property type="entry name" value="Acyl_transf_3_dom"/>
</dbReference>
<evidence type="ECO:0000259" key="2">
    <source>
        <dbReference type="Pfam" id="PF01757"/>
    </source>
</evidence>
<keyword evidence="3" id="KW-0012">Acyltransferase</keyword>
<dbReference type="PANTHER" id="PTHR36927">
    <property type="entry name" value="BLR4337 PROTEIN"/>
    <property type="match status" value="1"/>
</dbReference>
<organism evidence="3 4">
    <name type="scientific">Cyclobacterium lianum</name>
    <dbReference type="NCBI Taxonomy" id="388280"/>
    <lineage>
        <taxon>Bacteria</taxon>
        <taxon>Pseudomonadati</taxon>
        <taxon>Bacteroidota</taxon>
        <taxon>Cytophagia</taxon>
        <taxon>Cytophagales</taxon>
        <taxon>Cyclobacteriaceae</taxon>
        <taxon>Cyclobacterium</taxon>
    </lineage>
</organism>
<dbReference type="Pfam" id="PF01757">
    <property type="entry name" value="Acyl_transf_3"/>
    <property type="match status" value="1"/>
</dbReference>
<feature type="transmembrane region" description="Helical" evidence="1">
    <location>
        <begin position="91"/>
        <end position="114"/>
    </location>
</feature>
<proteinExistence type="predicted"/>
<reference evidence="3 4" key="1">
    <citation type="submission" date="2016-11" db="EMBL/GenBank/DDBJ databases">
        <authorList>
            <person name="Jaros S."/>
            <person name="Januszkiewicz K."/>
            <person name="Wedrychowicz H."/>
        </authorList>
    </citation>
    <scope>NUCLEOTIDE SEQUENCE [LARGE SCALE GENOMIC DNA]</scope>
    <source>
        <strain evidence="3 4">CGMCC 1.6102</strain>
    </source>
</reference>
<feature type="transmembrane region" description="Helical" evidence="1">
    <location>
        <begin position="315"/>
        <end position="334"/>
    </location>
</feature>
<evidence type="ECO:0000313" key="4">
    <source>
        <dbReference type="Proteomes" id="UP000184513"/>
    </source>
</evidence>
<feature type="transmembrane region" description="Helical" evidence="1">
    <location>
        <begin position="250"/>
        <end position="269"/>
    </location>
</feature>
<feature type="transmembrane region" description="Helical" evidence="1">
    <location>
        <begin position="167"/>
        <end position="187"/>
    </location>
</feature>
<accession>A0A1M7IWS4</accession>
<feature type="transmembrane region" description="Helical" evidence="1">
    <location>
        <begin position="193"/>
        <end position="215"/>
    </location>
</feature>
<keyword evidence="1" id="KW-1133">Transmembrane helix</keyword>
<feature type="domain" description="Acyltransferase 3" evidence="2">
    <location>
        <begin position="7"/>
        <end position="330"/>
    </location>
</feature>
<dbReference type="OrthoDB" id="9809782at2"/>